<name>A0A1D9FVL0_MOOP1</name>
<organism evidence="1 2">
    <name type="scientific">Moorena producens (strain JHB)</name>
    <dbReference type="NCBI Taxonomy" id="1454205"/>
    <lineage>
        <taxon>Bacteria</taxon>
        <taxon>Bacillati</taxon>
        <taxon>Cyanobacteriota</taxon>
        <taxon>Cyanophyceae</taxon>
        <taxon>Coleofasciculales</taxon>
        <taxon>Coleofasciculaceae</taxon>
        <taxon>Moorena</taxon>
    </lineage>
</organism>
<evidence type="ECO:0000313" key="2">
    <source>
        <dbReference type="Proteomes" id="UP000176944"/>
    </source>
</evidence>
<proteinExistence type="predicted"/>
<evidence type="ECO:0000313" key="1">
    <source>
        <dbReference type="EMBL" id="AOY79418.1"/>
    </source>
</evidence>
<accession>A0A1D9FVL0</accession>
<gene>
    <name evidence="1" type="ORF">BJP36_05285</name>
</gene>
<dbReference type="EMBL" id="CP017708">
    <property type="protein sequence ID" value="AOY79418.1"/>
    <property type="molecule type" value="Genomic_DNA"/>
</dbReference>
<sequence length="111" mass="12434">MLLRQKAIGMLAIGMLAIGKRVLRESDPSLPRAVGGYPSQKRLYLISEKNALISPEHNFFPCSLFPVPCSLFPVPYSLFSTTTTKSNHYKWGMIVNGDNAKNRENYLSKPC</sequence>
<dbReference type="AlphaFoldDB" id="A0A1D9FVL0"/>
<protein>
    <submittedName>
        <fullName evidence="1">Uncharacterized protein</fullName>
    </submittedName>
</protein>
<reference evidence="2" key="1">
    <citation type="submission" date="2016-10" db="EMBL/GenBank/DDBJ databases">
        <title>Comparative genomics uncovers the prolific and rare metabolic potential of the cyanobacterial genus Moorea.</title>
        <authorList>
            <person name="Leao T."/>
            <person name="Castelao G."/>
            <person name="Korobeynikov A."/>
            <person name="Monroe E.A."/>
            <person name="Podell S."/>
            <person name="Glukhov E."/>
            <person name="Allen E."/>
            <person name="Gerwick W.H."/>
            <person name="Gerwick L."/>
        </authorList>
    </citation>
    <scope>NUCLEOTIDE SEQUENCE [LARGE SCALE GENOMIC DNA]</scope>
    <source>
        <strain evidence="2">JHB</strain>
    </source>
</reference>
<dbReference type="Proteomes" id="UP000176944">
    <property type="component" value="Chromosome"/>
</dbReference>